<sequence length="113" mass="11329">MKPLGFALGALTGAAATLLLSRQGAQRFRPVAKAALKAAMVAYHEARAQGAELAEAAEDLFAEAKADAAADIFAEAVAAAEARAKATAEAKPKAESAPQPSEAPAPRAASESA</sequence>
<evidence type="ECO:0000256" key="1">
    <source>
        <dbReference type="SAM" id="MobiDB-lite"/>
    </source>
</evidence>
<name>A0ABU7XH65_9HYPH</name>
<protein>
    <submittedName>
        <fullName evidence="2">DUF5132 domain-containing protein</fullName>
    </submittedName>
</protein>
<comment type="caution">
    <text evidence="2">The sequence shown here is derived from an EMBL/GenBank/DDBJ whole genome shotgun (WGS) entry which is preliminary data.</text>
</comment>
<feature type="compositionally biased region" description="Basic and acidic residues" evidence="1">
    <location>
        <begin position="84"/>
        <end position="94"/>
    </location>
</feature>
<dbReference type="EMBL" id="JAZHYN010000009">
    <property type="protein sequence ID" value="MEF3365873.1"/>
    <property type="molecule type" value="Genomic_DNA"/>
</dbReference>
<accession>A0ABU7XH65</accession>
<organism evidence="2 3">
    <name type="scientific">Methylocystis borbori</name>
    <dbReference type="NCBI Taxonomy" id="3118750"/>
    <lineage>
        <taxon>Bacteria</taxon>
        <taxon>Pseudomonadati</taxon>
        <taxon>Pseudomonadota</taxon>
        <taxon>Alphaproteobacteria</taxon>
        <taxon>Hyphomicrobiales</taxon>
        <taxon>Methylocystaceae</taxon>
        <taxon>Methylocystis</taxon>
    </lineage>
</organism>
<feature type="compositionally biased region" description="Low complexity" evidence="1">
    <location>
        <begin position="95"/>
        <end position="113"/>
    </location>
</feature>
<keyword evidence="3" id="KW-1185">Reference proteome</keyword>
<dbReference type="RefSeq" id="WP_332080811.1">
    <property type="nucleotide sequence ID" value="NZ_JAZHYN010000009.1"/>
</dbReference>
<reference evidence="2 3" key="1">
    <citation type="submission" date="2024-02" db="EMBL/GenBank/DDBJ databases">
        <authorList>
            <person name="Grouzdev D."/>
        </authorList>
    </citation>
    <scope>NUCLEOTIDE SEQUENCE [LARGE SCALE GENOMIC DNA]</scope>
    <source>
        <strain evidence="2 3">9N</strain>
    </source>
</reference>
<feature type="region of interest" description="Disordered" evidence="1">
    <location>
        <begin position="84"/>
        <end position="113"/>
    </location>
</feature>
<evidence type="ECO:0000313" key="3">
    <source>
        <dbReference type="Proteomes" id="UP001350748"/>
    </source>
</evidence>
<gene>
    <name evidence="2" type="ORF">V3H18_04925</name>
</gene>
<proteinExistence type="predicted"/>
<dbReference type="Proteomes" id="UP001350748">
    <property type="component" value="Unassembled WGS sequence"/>
</dbReference>
<evidence type="ECO:0000313" key="2">
    <source>
        <dbReference type="EMBL" id="MEF3365873.1"/>
    </source>
</evidence>